<feature type="compositionally biased region" description="Basic and acidic residues" evidence="1">
    <location>
        <begin position="10"/>
        <end position="21"/>
    </location>
</feature>
<evidence type="ECO:0000313" key="2">
    <source>
        <dbReference type="EMBL" id="GBM19563.1"/>
    </source>
</evidence>
<gene>
    <name evidence="2" type="ORF">AVEN_366_1</name>
</gene>
<protein>
    <submittedName>
        <fullName evidence="2">Uncharacterized protein</fullName>
    </submittedName>
</protein>
<accession>A0A4Y2DRS9</accession>
<feature type="compositionally biased region" description="Polar residues" evidence="1">
    <location>
        <begin position="48"/>
        <end position="58"/>
    </location>
</feature>
<dbReference type="Proteomes" id="UP000499080">
    <property type="component" value="Unassembled WGS sequence"/>
</dbReference>
<evidence type="ECO:0000256" key="1">
    <source>
        <dbReference type="SAM" id="MobiDB-lite"/>
    </source>
</evidence>
<feature type="region of interest" description="Disordered" evidence="1">
    <location>
        <begin position="1"/>
        <end position="64"/>
    </location>
</feature>
<dbReference type="EMBL" id="BGPR01000426">
    <property type="protein sequence ID" value="GBM19563.1"/>
    <property type="molecule type" value="Genomic_DNA"/>
</dbReference>
<reference evidence="2 3" key="1">
    <citation type="journal article" date="2019" name="Sci. Rep.">
        <title>Orb-weaving spider Araneus ventricosus genome elucidates the spidroin gene catalogue.</title>
        <authorList>
            <person name="Kono N."/>
            <person name="Nakamura H."/>
            <person name="Ohtoshi R."/>
            <person name="Moran D.A.P."/>
            <person name="Shinohara A."/>
            <person name="Yoshida Y."/>
            <person name="Fujiwara M."/>
            <person name="Mori M."/>
            <person name="Tomita M."/>
            <person name="Arakawa K."/>
        </authorList>
    </citation>
    <scope>NUCLEOTIDE SEQUENCE [LARGE SCALE GENOMIC DNA]</scope>
</reference>
<name>A0A4Y2DRS9_ARAVE</name>
<evidence type="ECO:0000313" key="3">
    <source>
        <dbReference type="Proteomes" id="UP000499080"/>
    </source>
</evidence>
<sequence length="99" mass="11368">MSHPPPVLPRHAEFLNSRRCDSSQGRSPSSHHRPRLNPSLRRYAPSSEWRQQSPTRSLYPQGRRDPAYLSGGFSSICSWCPRGSLHIYNQNKLNYPVLP</sequence>
<keyword evidence="3" id="KW-1185">Reference proteome</keyword>
<dbReference type="AlphaFoldDB" id="A0A4Y2DRS9"/>
<organism evidence="2 3">
    <name type="scientific">Araneus ventricosus</name>
    <name type="common">Orbweaver spider</name>
    <name type="synonym">Epeira ventricosa</name>
    <dbReference type="NCBI Taxonomy" id="182803"/>
    <lineage>
        <taxon>Eukaryota</taxon>
        <taxon>Metazoa</taxon>
        <taxon>Ecdysozoa</taxon>
        <taxon>Arthropoda</taxon>
        <taxon>Chelicerata</taxon>
        <taxon>Arachnida</taxon>
        <taxon>Araneae</taxon>
        <taxon>Araneomorphae</taxon>
        <taxon>Entelegynae</taxon>
        <taxon>Araneoidea</taxon>
        <taxon>Araneidae</taxon>
        <taxon>Araneus</taxon>
    </lineage>
</organism>
<proteinExistence type="predicted"/>
<comment type="caution">
    <text evidence="2">The sequence shown here is derived from an EMBL/GenBank/DDBJ whole genome shotgun (WGS) entry which is preliminary data.</text>
</comment>